<dbReference type="EMBL" id="VWPK01000044">
    <property type="protein sequence ID" value="KAA5609772.1"/>
    <property type="molecule type" value="Genomic_DNA"/>
</dbReference>
<organism evidence="4 5">
    <name type="scientific">Rhodovastum atsumiense</name>
    <dbReference type="NCBI Taxonomy" id="504468"/>
    <lineage>
        <taxon>Bacteria</taxon>
        <taxon>Pseudomonadati</taxon>
        <taxon>Pseudomonadota</taxon>
        <taxon>Alphaproteobacteria</taxon>
        <taxon>Acetobacterales</taxon>
        <taxon>Acetobacteraceae</taxon>
        <taxon>Rhodovastum</taxon>
    </lineage>
</organism>
<dbReference type="PANTHER" id="PTHR42954:SF2">
    <property type="entry name" value="FE(2+) TRANSPORT PROTEIN A"/>
    <property type="match status" value="1"/>
</dbReference>
<feature type="domain" description="Ferrous iron transporter FeoA-like" evidence="3">
    <location>
        <begin position="22"/>
        <end position="103"/>
    </location>
</feature>
<proteinExistence type="predicted"/>
<dbReference type="InterPro" id="IPR008988">
    <property type="entry name" value="Transcriptional_repressor_C"/>
</dbReference>
<dbReference type="InterPro" id="IPR007167">
    <property type="entry name" value="Fe-transptr_FeoA-like"/>
</dbReference>
<dbReference type="Gene3D" id="2.30.30.90">
    <property type="match status" value="1"/>
</dbReference>
<accession>A0A5M6IND5</accession>
<dbReference type="InterPro" id="IPR052713">
    <property type="entry name" value="FeoA"/>
</dbReference>
<dbReference type="Pfam" id="PF04023">
    <property type="entry name" value="FeoA"/>
    <property type="match status" value="1"/>
</dbReference>
<evidence type="ECO:0000256" key="1">
    <source>
        <dbReference type="ARBA" id="ARBA00023004"/>
    </source>
</evidence>
<dbReference type="OrthoDB" id="7173531at2"/>
<gene>
    <name evidence="4" type="ORF">F1189_22525</name>
</gene>
<evidence type="ECO:0000259" key="3">
    <source>
        <dbReference type="SMART" id="SM00899"/>
    </source>
</evidence>
<evidence type="ECO:0000256" key="2">
    <source>
        <dbReference type="SAM" id="MobiDB-lite"/>
    </source>
</evidence>
<sequence length="108" mass="11609">MPDTIAADLLPPGPASQDRASLPLGKAPLRFRGRIRALDASAVGGSLASDELERRLLEMGFVEGATVEIRHQGLFRRDPIAVRVDASTIALRRREANAVLVEPLDEAA</sequence>
<evidence type="ECO:0000313" key="5">
    <source>
        <dbReference type="Proteomes" id="UP000325255"/>
    </source>
</evidence>
<dbReference type="AlphaFoldDB" id="A0A5M6IND5"/>
<dbReference type="SUPFAM" id="SSF50037">
    <property type="entry name" value="C-terminal domain of transcriptional repressors"/>
    <property type="match status" value="1"/>
</dbReference>
<dbReference type="GO" id="GO:0046914">
    <property type="term" value="F:transition metal ion binding"/>
    <property type="evidence" value="ECO:0007669"/>
    <property type="project" value="InterPro"/>
</dbReference>
<evidence type="ECO:0000313" key="4">
    <source>
        <dbReference type="EMBL" id="KAA5609772.1"/>
    </source>
</evidence>
<keyword evidence="5" id="KW-1185">Reference proteome</keyword>
<reference evidence="4 5" key="1">
    <citation type="submission" date="2019-09" db="EMBL/GenBank/DDBJ databases">
        <title>Genome sequence of Rhodovastum atsumiense, a diverse member of the Acetobacteraceae family of non-sulfur purple photosynthetic bacteria.</title>
        <authorList>
            <person name="Meyer T."/>
            <person name="Kyndt J."/>
        </authorList>
    </citation>
    <scope>NUCLEOTIDE SEQUENCE [LARGE SCALE GENOMIC DNA]</scope>
    <source>
        <strain evidence="4 5">DSM 21279</strain>
    </source>
</reference>
<feature type="region of interest" description="Disordered" evidence="2">
    <location>
        <begin position="1"/>
        <end position="22"/>
    </location>
</feature>
<dbReference type="InterPro" id="IPR038157">
    <property type="entry name" value="FeoA_core_dom"/>
</dbReference>
<dbReference type="Proteomes" id="UP000325255">
    <property type="component" value="Unassembled WGS sequence"/>
</dbReference>
<dbReference type="PANTHER" id="PTHR42954">
    <property type="entry name" value="FE(2+) TRANSPORT PROTEIN A"/>
    <property type="match status" value="1"/>
</dbReference>
<dbReference type="RefSeq" id="WP_150043133.1">
    <property type="nucleotide sequence ID" value="NZ_OW485601.1"/>
</dbReference>
<name>A0A5M6IND5_9PROT</name>
<comment type="caution">
    <text evidence="4">The sequence shown here is derived from an EMBL/GenBank/DDBJ whole genome shotgun (WGS) entry which is preliminary data.</text>
</comment>
<dbReference type="SMART" id="SM00899">
    <property type="entry name" value="FeoA"/>
    <property type="match status" value="1"/>
</dbReference>
<keyword evidence="1" id="KW-0408">Iron</keyword>
<protein>
    <submittedName>
        <fullName evidence="4">Ferrous iron transport protein A</fullName>
    </submittedName>
</protein>